<gene>
    <name evidence="1" type="ORF">SAMN02745199_1067</name>
</gene>
<evidence type="ECO:0008006" key="3">
    <source>
        <dbReference type="Google" id="ProtNLM"/>
    </source>
</evidence>
<name>A0A1M5ST95_9BACT</name>
<sequence length="264" mass="31547">MIIAYINSILKLRLTRKNGNNIHYNRKNEKNFLRGDFMEFKKYVEKLNQIRDETIKTLLDKWNPKNELYLKVDKNGKYKDFKGDTIVFFLNDADKRKITKIQNELYSKIGKYLAKPLSEKYFHLTLHDLCNFNITNDVEKCMKNNENKVMKILNTFKNEKNLKMKSIGLYNGGSAIGIMFKPIDEESFLILIKARQKFDQLIKQDDFYIPHVTLGYYLPIDYSESLRKKIFNTLIDIDINFEIELDFHNLKYTHFTNMDNYIIK</sequence>
<dbReference type="AlphaFoldDB" id="A0A1M5ST95"/>
<accession>A0A1M5ST95</accession>
<keyword evidence="2" id="KW-1185">Reference proteome</keyword>
<evidence type="ECO:0000313" key="1">
    <source>
        <dbReference type="EMBL" id="SHH41667.1"/>
    </source>
</evidence>
<dbReference type="Gene3D" id="3.90.1140.10">
    <property type="entry name" value="Cyclic phosphodiesterase"/>
    <property type="match status" value="1"/>
</dbReference>
<evidence type="ECO:0000313" key="2">
    <source>
        <dbReference type="Proteomes" id="UP000242592"/>
    </source>
</evidence>
<protein>
    <recommendedName>
        <fullName evidence="3">2'-5' RNA ligase superfamily protein</fullName>
    </recommendedName>
</protein>
<dbReference type="STRING" id="1123380.SAMN02745199_1067"/>
<reference evidence="2" key="1">
    <citation type="submission" date="2016-11" db="EMBL/GenBank/DDBJ databases">
        <authorList>
            <person name="Varghese N."/>
            <person name="Submissions S."/>
        </authorList>
    </citation>
    <scope>NUCLEOTIDE SEQUENCE [LARGE SCALE GENOMIC DNA]</scope>
    <source>
        <strain evidence="2">DSM 15807</strain>
    </source>
</reference>
<dbReference type="Proteomes" id="UP000242592">
    <property type="component" value="Unassembled WGS sequence"/>
</dbReference>
<dbReference type="SUPFAM" id="SSF55144">
    <property type="entry name" value="LigT-like"/>
    <property type="match status" value="1"/>
</dbReference>
<dbReference type="InterPro" id="IPR009097">
    <property type="entry name" value="Cyclic_Pdiesterase"/>
</dbReference>
<dbReference type="EMBL" id="FQXN01000003">
    <property type="protein sequence ID" value="SHH41667.1"/>
    <property type="molecule type" value="Genomic_DNA"/>
</dbReference>
<proteinExistence type="predicted"/>
<organism evidence="1 2">
    <name type="scientific">Thermosipho atlanticus DSM 15807</name>
    <dbReference type="NCBI Taxonomy" id="1123380"/>
    <lineage>
        <taxon>Bacteria</taxon>
        <taxon>Thermotogati</taxon>
        <taxon>Thermotogota</taxon>
        <taxon>Thermotogae</taxon>
        <taxon>Thermotogales</taxon>
        <taxon>Fervidobacteriaceae</taxon>
        <taxon>Thermosipho</taxon>
    </lineage>
</organism>